<evidence type="ECO:0000313" key="2">
    <source>
        <dbReference type="Proteomes" id="UP000292702"/>
    </source>
</evidence>
<sequence length="492" mass="55178">MDTFEHGARSIPDHGGGVVTYRTECDARYPDWHPKLLRAPGIIVEVNILRPVTYIPLPVELWYEILEVVGEFSATPVTMETVLMHYKDLPFDTLRSRTIASCCRVCKAFQAIIQPFLYESIRMRSGEDVTHIMRVLRRSPQLLSKVQTLVVDGGGAQAQSWISSALLQLSNCNFSDLVQVELHGVDLRTLNSTTIRICTARFLSGRMHLANVTYTRFAQLAPFIFTSETVLLDDEHLVSGEIEDILAAKPSHTFGRLTLPSHPRLQQLNIISTWKRVSVLLRTLEPTLSQITSFQLLELRGPPFESPGADLVNTQGALLTAVRLSELLPSCTRVKVALSSECSIAFQRRTSGMTLCILALTLTDSLDTTLANLVTVLKSTPLFPTTVFLLRLIAPGDTRSRSRPPVTFTLSPSQWASLDVLLCQPWRLQTTLRHYQLELVVGPKLKLVPEHTCLKQVMKTVLPGLTANLEPAKEKCARCIRRDWQRKDEKPH</sequence>
<protein>
    <recommendedName>
        <fullName evidence="3">F-box domain-containing protein</fullName>
    </recommendedName>
</protein>
<dbReference type="AlphaFoldDB" id="A0A4R0R6R0"/>
<name>A0A4R0R6R0_9APHY</name>
<gene>
    <name evidence="1" type="ORF">EIP91_005792</name>
</gene>
<dbReference type="OrthoDB" id="2522477at2759"/>
<accession>A0A4R0R6R0</accession>
<comment type="caution">
    <text evidence="1">The sequence shown here is derived from an EMBL/GenBank/DDBJ whole genome shotgun (WGS) entry which is preliminary data.</text>
</comment>
<keyword evidence="2" id="KW-1185">Reference proteome</keyword>
<dbReference type="Proteomes" id="UP000292702">
    <property type="component" value="Unassembled WGS sequence"/>
</dbReference>
<dbReference type="EMBL" id="RWJN01000311">
    <property type="protein sequence ID" value="TCD63270.1"/>
    <property type="molecule type" value="Genomic_DNA"/>
</dbReference>
<organism evidence="1 2">
    <name type="scientific">Steccherinum ochraceum</name>
    <dbReference type="NCBI Taxonomy" id="92696"/>
    <lineage>
        <taxon>Eukaryota</taxon>
        <taxon>Fungi</taxon>
        <taxon>Dikarya</taxon>
        <taxon>Basidiomycota</taxon>
        <taxon>Agaricomycotina</taxon>
        <taxon>Agaricomycetes</taxon>
        <taxon>Polyporales</taxon>
        <taxon>Steccherinaceae</taxon>
        <taxon>Steccherinum</taxon>
    </lineage>
</organism>
<evidence type="ECO:0000313" key="1">
    <source>
        <dbReference type="EMBL" id="TCD63270.1"/>
    </source>
</evidence>
<reference evidence="1 2" key="1">
    <citation type="submission" date="2018-11" db="EMBL/GenBank/DDBJ databases">
        <title>Genome assembly of Steccherinum ochraceum LE-BIN_3174, the white-rot fungus of the Steccherinaceae family (The Residual Polyporoid clade, Polyporales, Basidiomycota).</title>
        <authorList>
            <person name="Fedorova T.V."/>
            <person name="Glazunova O.A."/>
            <person name="Landesman E.O."/>
            <person name="Moiseenko K.V."/>
            <person name="Psurtseva N.V."/>
            <person name="Savinova O.S."/>
            <person name="Shakhova N.V."/>
            <person name="Tyazhelova T.V."/>
            <person name="Vasina D.V."/>
        </authorList>
    </citation>
    <scope>NUCLEOTIDE SEQUENCE [LARGE SCALE GENOMIC DNA]</scope>
    <source>
        <strain evidence="1 2">LE-BIN_3174</strain>
    </source>
</reference>
<proteinExistence type="predicted"/>
<evidence type="ECO:0008006" key="3">
    <source>
        <dbReference type="Google" id="ProtNLM"/>
    </source>
</evidence>